<proteinExistence type="predicted"/>
<feature type="region of interest" description="Disordered" evidence="1">
    <location>
        <begin position="441"/>
        <end position="489"/>
    </location>
</feature>
<name>A0ABM9JFL6_9RALS</name>
<protein>
    <recommendedName>
        <fullName evidence="4">YqaJ viral recombinase domain-containing protein</fullName>
    </recommendedName>
</protein>
<dbReference type="InterPro" id="IPR011335">
    <property type="entry name" value="Restrct_endonuc-II-like"/>
</dbReference>
<comment type="caution">
    <text evidence="2">The sequence shown here is derived from an EMBL/GenBank/DDBJ whole genome shotgun (WGS) entry which is preliminary data.</text>
</comment>
<keyword evidence="3" id="KW-1185">Reference proteome</keyword>
<dbReference type="Proteomes" id="UP001189773">
    <property type="component" value="Unassembled WGS sequence"/>
</dbReference>
<dbReference type="SUPFAM" id="SSF52980">
    <property type="entry name" value="Restriction endonuclease-like"/>
    <property type="match status" value="1"/>
</dbReference>
<dbReference type="RefSeq" id="WP_012436157.1">
    <property type="nucleotide sequence ID" value="NZ_CATWDO010000003.1"/>
</dbReference>
<feature type="compositionally biased region" description="Low complexity" evidence="1">
    <location>
        <begin position="470"/>
        <end position="486"/>
    </location>
</feature>
<evidence type="ECO:0000313" key="3">
    <source>
        <dbReference type="Proteomes" id="UP001189773"/>
    </source>
</evidence>
<evidence type="ECO:0000313" key="2">
    <source>
        <dbReference type="EMBL" id="CAJ0792179.1"/>
    </source>
</evidence>
<gene>
    <name evidence="2" type="ORF">LMG18095_02278</name>
</gene>
<dbReference type="Gene3D" id="3.90.320.10">
    <property type="match status" value="1"/>
</dbReference>
<dbReference type="PIRSF" id="PIRSF028503">
    <property type="entry name" value="UCP028503"/>
    <property type="match status" value="1"/>
</dbReference>
<accession>A0ABM9JFL6</accession>
<organism evidence="2 3">
    <name type="scientific">Ralstonia thomasii</name>
    <dbReference type="NCBI Taxonomy" id="3058596"/>
    <lineage>
        <taxon>Bacteria</taxon>
        <taxon>Pseudomonadati</taxon>
        <taxon>Pseudomonadota</taxon>
        <taxon>Betaproteobacteria</taxon>
        <taxon>Burkholderiales</taxon>
        <taxon>Burkholderiaceae</taxon>
        <taxon>Ralstonia</taxon>
    </lineage>
</organism>
<evidence type="ECO:0000256" key="1">
    <source>
        <dbReference type="SAM" id="MobiDB-lite"/>
    </source>
</evidence>
<reference evidence="2 3" key="1">
    <citation type="submission" date="2023-07" db="EMBL/GenBank/DDBJ databases">
        <authorList>
            <person name="Peeters C."/>
        </authorList>
    </citation>
    <scope>NUCLEOTIDE SEQUENCE [LARGE SCALE GENOMIC DNA]</scope>
    <source>
        <strain evidence="2 3">LMG 18095</strain>
    </source>
</reference>
<dbReference type="EMBL" id="CATZAR010000005">
    <property type="protein sequence ID" value="CAJ0792179.1"/>
    <property type="molecule type" value="Genomic_DNA"/>
</dbReference>
<feature type="compositionally biased region" description="Basic and acidic residues" evidence="1">
    <location>
        <begin position="441"/>
        <end position="460"/>
    </location>
</feature>
<dbReference type="InterPro" id="IPR016889">
    <property type="entry name" value="UCP028503"/>
</dbReference>
<evidence type="ECO:0008006" key="4">
    <source>
        <dbReference type="Google" id="ProtNLM"/>
    </source>
</evidence>
<dbReference type="InterPro" id="IPR011604">
    <property type="entry name" value="PDDEXK-like_dom_sf"/>
</dbReference>
<sequence>MNIVNVVQGTPKWMAHRTNFFNASDAPAMMGISPYKTRSDLLKELASGIRPEVSEIQHDLFNEGHRCEALYRSIAEQIVGDELYPVVGTEGKLSASFDGLTMSEDTAYEHKLLNDELRAAFDDIDTVSPEHRDAQAGRLLPMYHQVQMEQQCMVNQQCRRVLFAASRWSLTGELLEERHCWYYPNAELASKIEAGWGQFEKDLATYEPQQVELKPAGRTPETLPALRLQVTGQVTASNLTEFKEHALAVFAGINRELTTDQHFADAEKTVKWCGEVESRLAAAKEHALSQTASIDLLFKTIDDISAEARRVRLDLDKLVTKRKAEVKDNIILSGKSAYERHIAELQKETGGPWIVLGAPDFAGAAKGKRSVASIQDAVDTVLANAKIEADASAKRIRANLACIKDDGAGYEFLFADKLALIGKPIDDLRLVIKTRITEHKAAEEKRLEEERERIRQEEQQKLQSEAAQNTPVSVAATAPAPQPSSVRKTVVAPVTQITRAPRPSSRPSDVEIINALVSLFESTEAEVIGWLCELDFSPFDHAA</sequence>